<dbReference type="AlphaFoldDB" id="A0A1K0HFD8"/>
<evidence type="ECO:0000313" key="2">
    <source>
        <dbReference type="Proteomes" id="UP000179920"/>
    </source>
</evidence>
<evidence type="ECO:0000313" key="1">
    <source>
        <dbReference type="EMBL" id="SAM86041.1"/>
    </source>
</evidence>
<accession>A0A1K0HFD8</accession>
<dbReference type="OrthoDB" id="10647047at2759"/>
<dbReference type="Proteomes" id="UP000179920">
    <property type="component" value="Chromosome XX"/>
</dbReference>
<reference evidence="2" key="1">
    <citation type="submission" date="2016-04" db="EMBL/GenBank/DDBJ databases">
        <authorList>
            <person name="Guldener U."/>
            <person name="Guldener U."/>
        </authorList>
    </citation>
    <scope>NUCLEOTIDE SEQUENCE [LARGE SCALE GENOMIC DNA]</scope>
    <source>
        <strain evidence="2">UB2112</strain>
    </source>
</reference>
<proteinExistence type="predicted"/>
<name>A0A1K0HFD8_9BASI</name>
<protein>
    <submittedName>
        <fullName evidence="1">Uncharacterized protein</fullName>
    </submittedName>
</protein>
<organism evidence="1 2">
    <name type="scientific">Ustilago bromivora</name>
    <dbReference type="NCBI Taxonomy" id="307758"/>
    <lineage>
        <taxon>Eukaryota</taxon>
        <taxon>Fungi</taxon>
        <taxon>Dikarya</taxon>
        <taxon>Basidiomycota</taxon>
        <taxon>Ustilaginomycotina</taxon>
        <taxon>Ustilaginomycetes</taxon>
        <taxon>Ustilaginales</taxon>
        <taxon>Ustilaginaceae</taxon>
        <taxon>Ustilago</taxon>
    </lineage>
</organism>
<sequence>MSNTPSHPLWGFGQVVPTAATHVAKFSDHTSLTEEDLVRKAKVVSSRFDNNPAFLELHKNLAEVEQDLIKTFHARHLTGGAHMEHAVAEQYLHTFCDKVFLPHTYGPHSIITADDVLSCPPRHEVSANCLFWKMVSKFCTYHQKESFVNPEQKQYISSACCNWQHIKTIYHCLTHKQIDYNIALEVLALFTEESIHKAKPNPVARYRDLVTFITDGVFGNHLLLRCPHEQLHLAAHHLIFLYCAA</sequence>
<gene>
    <name evidence="1" type="ORF">UBRO_20955</name>
</gene>
<dbReference type="EMBL" id="LT558136">
    <property type="protein sequence ID" value="SAM86041.1"/>
    <property type="molecule type" value="Genomic_DNA"/>
</dbReference>